<dbReference type="InterPro" id="IPR001647">
    <property type="entry name" value="HTH_TetR"/>
</dbReference>
<sequence length="214" mass="25418">MPTQRFLHLPDIKREKIKQAAIQEFSRFSFSDVSINQIIKAADISRGSFYTYFEDKDDLLSYLLHDFQESCKLWFNKNMELCEGNIYQVFWNSILVLIHYGREQQDFIFYKNIFMDAKLMTETSIIGFKEFFNKSREEKELIRDCFDKLDRNICPVSDVDELSDLLELLLFLVAKSMAMYFMESADIDEILHGIEFQFKIVEEGVRLKTQRKTG</sequence>
<dbReference type="Gene3D" id="1.10.357.10">
    <property type="entry name" value="Tetracycline Repressor, domain 2"/>
    <property type="match status" value="1"/>
</dbReference>
<proteinExistence type="predicted"/>
<dbReference type="PROSITE" id="PS01081">
    <property type="entry name" value="HTH_TETR_1"/>
    <property type="match status" value="1"/>
</dbReference>
<dbReference type="SUPFAM" id="SSF46689">
    <property type="entry name" value="Homeodomain-like"/>
    <property type="match status" value="1"/>
</dbReference>
<evidence type="ECO:0000313" key="5">
    <source>
        <dbReference type="Proteomes" id="UP000237749"/>
    </source>
</evidence>
<protein>
    <submittedName>
        <fullName evidence="4">TetR family transcriptional regulator</fullName>
    </submittedName>
</protein>
<feature type="domain" description="HTH tetR-type" evidence="3">
    <location>
        <begin position="11"/>
        <end position="71"/>
    </location>
</feature>
<name>A0A2S6HHC6_9FIRM</name>
<dbReference type="PANTHER" id="PTHR43479">
    <property type="entry name" value="ACREF/ENVCD OPERON REPRESSOR-RELATED"/>
    <property type="match status" value="1"/>
</dbReference>
<dbReference type="GO" id="GO:0003677">
    <property type="term" value="F:DNA binding"/>
    <property type="evidence" value="ECO:0007669"/>
    <property type="project" value="UniProtKB-UniRule"/>
</dbReference>
<dbReference type="InterPro" id="IPR050624">
    <property type="entry name" value="HTH-type_Tx_Regulator"/>
</dbReference>
<gene>
    <name evidence="4" type="ORF">BXY41_117113</name>
</gene>
<comment type="caution">
    <text evidence="4">The sequence shown here is derived from an EMBL/GenBank/DDBJ whole genome shotgun (WGS) entry which is preliminary data.</text>
</comment>
<keyword evidence="1 2" id="KW-0238">DNA-binding</keyword>
<keyword evidence="5" id="KW-1185">Reference proteome</keyword>
<dbReference type="PANTHER" id="PTHR43479:SF11">
    <property type="entry name" value="ACREF_ENVCD OPERON REPRESSOR-RELATED"/>
    <property type="match status" value="1"/>
</dbReference>
<dbReference type="AlphaFoldDB" id="A0A2S6HHC6"/>
<dbReference type="Pfam" id="PF00440">
    <property type="entry name" value="TetR_N"/>
    <property type="match status" value="1"/>
</dbReference>
<feature type="DNA-binding region" description="H-T-H motif" evidence="2">
    <location>
        <begin position="34"/>
        <end position="53"/>
    </location>
</feature>
<dbReference type="PROSITE" id="PS50977">
    <property type="entry name" value="HTH_TETR_2"/>
    <property type="match status" value="1"/>
</dbReference>
<dbReference type="Proteomes" id="UP000237749">
    <property type="component" value="Unassembled WGS sequence"/>
</dbReference>
<evidence type="ECO:0000256" key="2">
    <source>
        <dbReference type="PROSITE-ProRule" id="PRU00335"/>
    </source>
</evidence>
<evidence type="ECO:0000313" key="4">
    <source>
        <dbReference type="EMBL" id="PPK76884.1"/>
    </source>
</evidence>
<evidence type="ECO:0000259" key="3">
    <source>
        <dbReference type="PROSITE" id="PS50977"/>
    </source>
</evidence>
<accession>A0A2S6HHC6</accession>
<dbReference type="InterPro" id="IPR023772">
    <property type="entry name" value="DNA-bd_HTH_TetR-type_CS"/>
</dbReference>
<reference evidence="4 5" key="1">
    <citation type="submission" date="2018-02" db="EMBL/GenBank/DDBJ databases">
        <title>Genomic Encyclopedia of Archaeal and Bacterial Type Strains, Phase II (KMG-II): from individual species to whole genera.</title>
        <authorList>
            <person name="Goeker M."/>
        </authorList>
    </citation>
    <scope>NUCLEOTIDE SEQUENCE [LARGE SCALE GENOMIC DNA]</scope>
    <source>
        <strain evidence="4 5">DSM 3808</strain>
    </source>
</reference>
<organism evidence="4 5">
    <name type="scientific">Lacrimispora xylanisolvens</name>
    <dbReference type="NCBI Taxonomy" id="384636"/>
    <lineage>
        <taxon>Bacteria</taxon>
        <taxon>Bacillati</taxon>
        <taxon>Bacillota</taxon>
        <taxon>Clostridia</taxon>
        <taxon>Lachnospirales</taxon>
        <taxon>Lachnospiraceae</taxon>
        <taxon>Lacrimispora</taxon>
    </lineage>
</organism>
<dbReference type="RefSeq" id="WP_170072586.1">
    <property type="nucleotide sequence ID" value="NZ_PTJA01000017.1"/>
</dbReference>
<dbReference type="EMBL" id="PTJA01000017">
    <property type="protein sequence ID" value="PPK76884.1"/>
    <property type="molecule type" value="Genomic_DNA"/>
</dbReference>
<dbReference type="InterPro" id="IPR009057">
    <property type="entry name" value="Homeodomain-like_sf"/>
</dbReference>
<dbReference type="Pfam" id="PF17924">
    <property type="entry name" value="TetR_C_19"/>
    <property type="match status" value="1"/>
</dbReference>
<evidence type="ECO:0000256" key="1">
    <source>
        <dbReference type="ARBA" id="ARBA00023125"/>
    </source>
</evidence>